<protein>
    <recommendedName>
        <fullName evidence="1">F-box domain-containing protein</fullName>
    </recommendedName>
</protein>
<sequence>MEKSSDLSPSNRASLPDDLISLIIEKLVHLSDFIRFSVVCKSWNSIASYHRMQKLNQLSNHQLPWQFTEFQPYNLRLQATHTFRIHSYDVSLRGFFPWLVDFSEGTSCNSFKPTFRQHHSSSTVD</sequence>
<dbReference type="InterPro" id="IPR036047">
    <property type="entry name" value="F-box-like_dom_sf"/>
</dbReference>
<name>A0A8K0HNF2_9ROSA</name>
<dbReference type="SUPFAM" id="SSF81383">
    <property type="entry name" value="F-box domain"/>
    <property type="match status" value="1"/>
</dbReference>
<dbReference type="OrthoDB" id="1855887at2759"/>
<dbReference type="InterPro" id="IPR001810">
    <property type="entry name" value="F-box_dom"/>
</dbReference>
<evidence type="ECO:0000313" key="3">
    <source>
        <dbReference type="Proteomes" id="UP000796880"/>
    </source>
</evidence>
<dbReference type="EMBL" id="VOIH02000001">
    <property type="protein sequence ID" value="KAF3456012.1"/>
    <property type="molecule type" value="Genomic_DNA"/>
</dbReference>
<dbReference type="Gene3D" id="1.20.1280.50">
    <property type="match status" value="1"/>
</dbReference>
<proteinExistence type="predicted"/>
<dbReference type="Pfam" id="PF00646">
    <property type="entry name" value="F-box"/>
    <property type="match status" value="1"/>
</dbReference>
<accession>A0A8K0HNF2</accession>
<comment type="caution">
    <text evidence="2">The sequence shown here is derived from an EMBL/GenBank/DDBJ whole genome shotgun (WGS) entry which is preliminary data.</text>
</comment>
<dbReference type="AlphaFoldDB" id="A0A8K0HNF2"/>
<gene>
    <name evidence="2" type="ORF">FNV43_RR00655</name>
</gene>
<feature type="domain" description="F-box" evidence="1">
    <location>
        <begin position="14"/>
        <end position="50"/>
    </location>
</feature>
<dbReference type="Proteomes" id="UP000796880">
    <property type="component" value="Unassembled WGS sequence"/>
</dbReference>
<evidence type="ECO:0000259" key="1">
    <source>
        <dbReference type="Pfam" id="PF00646"/>
    </source>
</evidence>
<organism evidence="2 3">
    <name type="scientific">Rhamnella rubrinervis</name>
    <dbReference type="NCBI Taxonomy" id="2594499"/>
    <lineage>
        <taxon>Eukaryota</taxon>
        <taxon>Viridiplantae</taxon>
        <taxon>Streptophyta</taxon>
        <taxon>Embryophyta</taxon>
        <taxon>Tracheophyta</taxon>
        <taxon>Spermatophyta</taxon>
        <taxon>Magnoliopsida</taxon>
        <taxon>eudicotyledons</taxon>
        <taxon>Gunneridae</taxon>
        <taxon>Pentapetalae</taxon>
        <taxon>rosids</taxon>
        <taxon>fabids</taxon>
        <taxon>Rosales</taxon>
        <taxon>Rhamnaceae</taxon>
        <taxon>rhamnoid group</taxon>
        <taxon>Rhamneae</taxon>
        <taxon>Rhamnella</taxon>
    </lineage>
</organism>
<keyword evidence="3" id="KW-1185">Reference proteome</keyword>
<reference evidence="2" key="1">
    <citation type="submission" date="2020-03" db="EMBL/GenBank/DDBJ databases">
        <title>A high-quality chromosome-level genome assembly of a woody plant with both climbing and erect habits, Rhamnella rubrinervis.</title>
        <authorList>
            <person name="Lu Z."/>
            <person name="Yang Y."/>
            <person name="Zhu X."/>
            <person name="Sun Y."/>
        </authorList>
    </citation>
    <scope>NUCLEOTIDE SEQUENCE</scope>
    <source>
        <strain evidence="2">BYM</strain>
        <tissue evidence="2">Leaf</tissue>
    </source>
</reference>
<evidence type="ECO:0000313" key="2">
    <source>
        <dbReference type="EMBL" id="KAF3456012.1"/>
    </source>
</evidence>